<feature type="active site" description="Nucleophile" evidence="6">
    <location>
        <position position="296"/>
    </location>
</feature>
<dbReference type="PRINTS" id="PR00134">
    <property type="entry name" value="GLHYDRLASE10"/>
</dbReference>
<name>A0A3D2X3V2_9FIRM</name>
<comment type="similarity">
    <text evidence="1 7">Belongs to the glycosyl hydrolase 10 (cellulase F) family.</text>
</comment>
<dbReference type="InterPro" id="IPR031158">
    <property type="entry name" value="GH10_AS"/>
</dbReference>
<evidence type="ECO:0000256" key="4">
    <source>
        <dbReference type="ARBA" id="ARBA00023295"/>
    </source>
</evidence>
<protein>
    <recommendedName>
        <fullName evidence="7">Beta-xylanase</fullName>
        <ecNumber evidence="7">3.2.1.8</ecNumber>
    </recommendedName>
</protein>
<reference evidence="9 10" key="1">
    <citation type="journal article" date="2018" name="Nat. Biotechnol.">
        <title>A standardized bacterial taxonomy based on genome phylogeny substantially revises the tree of life.</title>
        <authorList>
            <person name="Parks D.H."/>
            <person name="Chuvochina M."/>
            <person name="Waite D.W."/>
            <person name="Rinke C."/>
            <person name="Skarshewski A."/>
            <person name="Chaumeil P.A."/>
            <person name="Hugenholtz P."/>
        </authorList>
    </citation>
    <scope>NUCLEOTIDE SEQUENCE [LARGE SCALE GENOMIC DNA]</scope>
    <source>
        <strain evidence="9">UBA11728</strain>
    </source>
</reference>
<evidence type="ECO:0000256" key="1">
    <source>
        <dbReference type="ARBA" id="ARBA00007495"/>
    </source>
</evidence>
<accession>A0A3D2X3V2</accession>
<keyword evidence="5 7" id="KW-0624">Polysaccharide degradation</keyword>
<gene>
    <name evidence="9" type="ORF">DHW61_05395</name>
</gene>
<dbReference type="SUPFAM" id="SSF51445">
    <property type="entry name" value="(Trans)glycosidases"/>
    <property type="match status" value="1"/>
</dbReference>
<evidence type="ECO:0000256" key="5">
    <source>
        <dbReference type="ARBA" id="ARBA00023326"/>
    </source>
</evidence>
<dbReference type="Pfam" id="PF00331">
    <property type="entry name" value="Glyco_hydro_10"/>
    <property type="match status" value="1"/>
</dbReference>
<keyword evidence="2 7" id="KW-0378">Hydrolase</keyword>
<evidence type="ECO:0000259" key="8">
    <source>
        <dbReference type="PROSITE" id="PS51760"/>
    </source>
</evidence>
<evidence type="ECO:0000256" key="2">
    <source>
        <dbReference type="ARBA" id="ARBA00022801"/>
    </source>
</evidence>
<evidence type="ECO:0000256" key="3">
    <source>
        <dbReference type="ARBA" id="ARBA00023277"/>
    </source>
</evidence>
<keyword evidence="3 7" id="KW-0119">Carbohydrate metabolism</keyword>
<dbReference type="EC" id="3.2.1.8" evidence="7"/>
<feature type="domain" description="GH10" evidence="8">
    <location>
        <begin position="30"/>
        <end position="377"/>
    </location>
</feature>
<dbReference type="PANTHER" id="PTHR31490">
    <property type="entry name" value="GLYCOSYL HYDROLASE"/>
    <property type="match status" value="1"/>
</dbReference>
<dbReference type="InterPro" id="IPR001000">
    <property type="entry name" value="GH10_dom"/>
</dbReference>
<dbReference type="EMBL" id="DPVV01000184">
    <property type="protein sequence ID" value="HCL01840.1"/>
    <property type="molecule type" value="Genomic_DNA"/>
</dbReference>
<dbReference type="Gene3D" id="3.20.20.80">
    <property type="entry name" value="Glycosidases"/>
    <property type="match status" value="1"/>
</dbReference>
<dbReference type="Proteomes" id="UP000262969">
    <property type="component" value="Unassembled WGS sequence"/>
</dbReference>
<dbReference type="PANTHER" id="PTHR31490:SF90">
    <property type="entry name" value="ENDO-1,4-BETA-XYLANASE A"/>
    <property type="match status" value="1"/>
</dbReference>
<proteinExistence type="inferred from homology"/>
<evidence type="ECO:0000256" key="7">
    <source>
        <dbReference type="RuleBase" id="RU361174"/>
    </source>
</evidence>
<keyword evidence="4 7" id="KW-0326">Glycosidase</keyword>
<evidence type="ECO:0000313" key="9">
    <source>
        <dbReference type="EMBL" id="HCL01840.1"/>
    </source>
</evidence>
<dbReference type="GO" id="GO:0031176">
    <property type="term" value="F:endo-1,4-beta-xylanase activity"/>
    <property type="evidence" value="ECO:0007669"/>
    <property type="project" value="UniProtKB-EC"/>
</dbReference>
<dbReference type="AlphaFoldDB" id="A0A3D2X3V2"/>
<dbReference type="GO" id="GO:0000272">
    <property type="term" value="P:polysaccharide catabolic process"/>
    <property type="evidence" value="ECO:0007669"/>
    <property type="project" value="UniProtKB-KW"/>
</dbReference>
<sequence>EYNTSATPDDLLDIYIDDIEIYEVRVVGDNANLPKLCEIYKEDFKVGVALMDFELKDERRVNLITTQFNSITMGNEMKPENILDYKTCSSDVKKYMTEPALNFSKLDLGMKFAKEHQLSMRGHTLLWHQQTPRWFFTKNYSRDPNAPLASKEIMTKRLESYMKQVLTYCNTNYPGIIYAWDVVNEAINVEDGIKGGYRSKDSYWYQIFGSEYIELAFTYARKYAEEGVSLFYNDYNCFEKSKLFAICTMAEDLVKKGILDGIGMQSHIKMDYPSMTDYEYAIKKYASLGVEVQITELDIDLAGNSLEDLTKLGTRYKKLFSLYQSLKETKQANITSVTVWGLSDDYSWLNGDKRKYPLFFDDNLLPKAAFYGACLDESIPLY</sequence>
<organism evidence="9 10">
    <name type="scientific">Lachnoclostridium phytofermentans</name>
    <dbReference type="NCBI Taxonomy" id="66219"/>
    <lineage>
        <taxon>Bacteria</taxon>
        <taxon>Bacillati</taxon>
        <taxon>Bacillota</taxon>
        <taxon>Clostridia</taxon>
        <taxon>Lachnospirales</taxon>
        <taxon>Lachnospiraceae</taxon>
    </lineage>
</organism>
<dbReference type="SMART" id="SM00633">
    <property type="entry name" value="Glyco_10"/>
    <property type="match status" value="1"/>
</dbReference>
<dbReference type="InterPro" id="IPR044846">
    <property type="entry name" value="GH10"/>
</dbReference>
<dbReference type="PROSITE" id="PS51760">
    <property type="entry name" value="GH10_2"/>
    <property type="match status" value="1"/>
</dbReference>
<dbReference type="PROSITE" id="PS00591">
    <property type="entry name" value="GH10_1"/>
    <property type="match status" value="1"/>
</dbReference>
<feature type="non-terminal residue" evidence="9">
    <location>
        <position position="1"/>
    </location>
</feature>
<evidence type="ECO:0000313" key="10">
    <source>
        <dbReference type="Proteomes" id="UP000262969"/>
    </source>
</evidence>
<dbReference type="InterPro" id="IPR017853">
    <property type="entry name" value="GH"/>
</dbReference>
<comment type="catalytic activity">
    <reaction evidence="7">
        <text>Endohydrolysis of (1-&gt;4)-beta-D-xylosidic linkages in xylans.</text>
        <dbReference type="EC" id="3.2.1.8"/>
    </reaction>
</comment>
<evidence type="ECO:0000256" key="6">
    <source>
        <dbReference type="PROSITE-ProRule" id="PRU10061"/>
    </source>
</evidence>
<comment type="caution">
    <text evidence="9">The sequence shown here is derived from an EMBL/GenBank/DDBJ whole genome shotgun (WGS) entry which is preliminary data.</text>
</comment>